<evidence type="ECO:0000313" key="3">
    <source>
        <dbReference type="EMBL" id="KAF1956445.1"/>
    </source>
</evidence>
<organism evidence="3 4">
    <name type="scientific">Byssothecium circinans</name>
    <dbReference type="NCBI Taxonomy" id="147558"/>
    <lineage>
        <taxon>Eukaryota</taxon>
        <taxon>Fungi</taxon>
        <taxon>Dikarya</taxon>
        <taxon>Ascomycota</taxon>
        <taxon>Pezizomycotina</taxon>
        <taxon>Dothideomycetes</taxon>
        <taxon>Pleosporomycetidae</taxon>
        <taxon>Pleosporales</taxon>
        <taxon>Massarineae</taxon>
        <taxon>Massarinaceae</taxon>
        <taxon>Byssothecium</taxon>
    </lineage>
</organism>
<feature type="chain" id="PRO_5025613868" description="Gingipain domain-containing protein" evidence="2">
    <location>
        <begin position="20"/>
        <end position="1538"/>
    </location>
</feature>
<evidence type="ECO:0000313" key="4">
    <source>
        <dbReference type="Proteomes" id="UP000800035"/>
    </source>
</evidence>
<feature type="signal peptide" evidence="2">
    <location>
        <begin position="1"/>
        <end position="19"/>
    </location>
</feature>
<name>A0A6A5TUX8_9PLEO</name>
<keyword evidence="4" id="KW-1185">Reference proteome</keyword>
<evidence type="ECO:0000256" key="1">
    <source>
        <dbReference type="SAM" id="MobiDB-lite"/>
    </source>
</evidence>
<keyword evidence="2" id="KW-0732">Signal</keyword>
<dbReference type="SUPFAM" id="SSF49785">
    <property type="entry name" value="Galactose-binding domain-like"/>
    <property type="match status" value="1"/>
</dbReference>
<dbReference type="Gene3D" id="2.60.120.430">
    <property type="entry name" value="Galactose-binding lectin"/>
    <property type="match status" value="2"/>
</dbReference>
<proteinExistence type="predicted"/>
<feature type="compositionally biased region" description="Polar residues" evidence="1">
    <location>
        <begin position="41"/>
        <end position="51"/>
    </location>
</feature>
<protein>
    <recommendedName>
        <fullName evidence="5">Gingipain domain-containing protein</fullName>
    </recommendedName>
</protein>
<gene>
    <name evidence="3" type="ORF">CC80DRAFT_525869</name>
</gene>
<feature type="region of interest" description="Disordered" evidence="1">
    <location>
        <begin position="31"/>
        <end position="55"/>
    </location>
</feature>
<evidence type="ECO:0008006" key="5">
    <source>
        <dbReference type="Google" id="ProtNLM"/>
    </source>
</evidence>
<dbReference type="OrthoDB" id="2107553at2759"/>
<evidence type="ECO:0000256" key="2">
    <source>
        <dbReference type="SAM" id="SignalP"/>
    </source>
</evidence>
<dbReference type="EMBL" id="ML976992">
    <property type="protein sequence ID" value="KAF1956445.1"/>
    <property type="molecule type" value="Genomic_DNA"/>
</dbReference>
<dbReference type="InterPro" id="IPR008979">
    <property type="entry name" value="Galactose-bd-like_sf"/>
</dbReference>
<dbReference type="Proteomes" id="UP000800035">
    <property type="component" value="Unassembled WGS sequence"/>
</dbReference>
<reference evidence="3" key="1">
    <citation type="journal article" date="2020" name="Stud. Mycol.">
        <title>101 Dothideomycetes genomes: a test case for predicting lifestyles and emergence of pathogens.</title>
        <authorList>
            <person name="Haridas S."/>
            <person name="Albert R."/>
            <person name="Binder M."/>
            <person name="Bloem J."/>
            <person name="Labutti K."/>
            <person name="Salamov A."/>
            <person name="Andreopoulos B."/>
            <person name="Baker S."/>
            <person name="Barry K."/>
            <person name="Bills G."/>
            <person name="Bluhm B."/>
            <person name="Cannon C."/>
            <person name="Castanera R."/>
            <person name="Culley D."/>
            <person name="Daum C."/>
            <person name="Ezra D."/>
            <person name="Gonzalez J."/>
            <person name="Henrissat B."/>
            <person name="Kuo A."/>
            <person name="Liang C."/>
            <person name="Lipzen A."/>
            <person name="Lutzoni F."/>
            <person name="Magnuson J."/>
            <person name="Mondo S."/>
            <person name="Nolan M."/>
            <person name="Ohm R."/>
            <person name="Pangilinan J."/>
            <person name="Park H.-J."/>
            <person name="Ramirez L."/>
            <person name="Alfaro M."/>
            <person name="Sun H."/>
            <person name="Tritt A."/>
            <person name="Yoshinaga Y."/>
            <person name="Zwiers L.-H."/>
            <person name="Turgeon B."/>
            <person name="Goodwin S."/>
            <person name="Spatafora J."/>
            <person name="Crous P."/>
            <person name="Grigoriev I."/>
        </authorList>
    </citation>
    <scope>NUCLEOTIDE SEQUENCE</scope>
    <source>
        <strain evidence="3">CBS 675.92</strain>
    </source>
</reference>
<sequence>MHSFTFLLPLVALLQLCLAISSPDIYSLTQPAGESPDLGESSRSPTIPSQSRHIDGPDSGLIIFVPSYGDDPNWLPLTLSLKTVGLQVKVITTLSIPPKYQPLLIYTPPSVTYSPSTADVTALTSFVADGGVLIFMNQIPTALQKLAGVSESTVHTQGLRSAIKLANGEVNKQSLLGFDFTNAYDITMPFFDNTTATGLINVGYKPHNCSQILGNYLIRTGNVESLDTSTTNVAITKHKPTSTSGYVYCFGMDLGYLYIQAQNEGGNYAPWYDGHYYSGYDIANRMIKNIVTSSAHFVSLWSVPYNKGLAFTTTWDIDTYVSYPHGQGMAAAALERGAAGNLNLHTKYITDAYEKAYFQYGVPYIYQITGFRNGPDGYPFIDFGSHSVSHSPNAVEFPYGSRAERFIQGTTSGYAPSVYQCGPMPNGTPDNGQTCIQGGTSGLSFWTSGGSASGEVRVSAYLIRQLLQQSFGTNYNLTTYRPGNLAWNRYQATHCVANGIIGGSSCAANFHLTHLPFQVLHNRESFAELPYYEFPLQWSDGDGNMSSADFPGSDFRMQVDDMKLMARYGGHYNLLIHPSDAVLDKIQIQRAFHDAVRPFAVFFNQTGIANWWTIRDRAVATITAASNTSVTMTVRLDGPAEGLTLQVPRTYAFESTSGDLSVCQQLSYDKQTNAIVLRNTAQGLFTLNFGVGTPSASQSTCPNFTPQPLKECIAWDVSIDDFLDLYFYNRGINLLLLQTVASGLSTNNVDGRLQLVASTNTGINSYYTEISRFCFDATNYTHVYFDMVAPAGSKFYVELVTYDASCQNAVASETYLDVTDYAAADGRNHTVTIPISDFRSVDLTHVRGIRIGNISPAQTPIYIDNIKLQKRCHTAPGEDRTRGLAIESFQNVDRWITGINNIFGQTDTDNSMTFAKLSELGRMQLLPSSATSHIYTSTVVNGVKLDASTYTDISISVRGPTDGSFDIVLTSGTSNTNATINTSAQALLSQTAFSTVRIPLASFSGLDKAAISRITLQNFTPNGGSAASNFTVRWISLLGGPVPGATGQCKRASGYVVLDFCDPNEFALQKNALDAPFSDDNTMATYSENVNGSVNLVPTNAASYFYTLFTPTPGCATVNGTYDAIQLAVSGPPGATADVGFRYGTTSCTGGVTTSYVPITFSGAMAQITIPFSRFPSSFNQNNIQSFSMTNFSAPGSTYNVYSLTFVGPANSAGCGRCSGTLVNTCTFTSAVPTANKLLGAMSDDASLTTYTTQNDGSLSFGTNAGAYWYTNLGSALCYNANTVNATGIELSVAAPPGTTFAVALRWSTDVACTTSSPATTVAITDYLTFAGSTNYQLAQIPFSAFPGVDTNRIRSIALAGFNPADVDVKLGCVSLASFAVAPPASTCTCPAYAWLNYCITGVADRNALGNVQSDDGTMRTPPALNDGALELKPAAAGDSYWYSNLNCLDASASTTLYLNVTAPAGTSFNIELQSKGSACGNPGVIRAAVVSSSYAAMTGSSVIDGTFSLTTLFSVAIITFTDNSATYSLNCAYFGTT</sequence>
<accession>A0A6A5TUX8</accession>